<organism evidence="4 5">
    <name type="scientific">Halomonas cupida</name>
    <dbReference type="NCBI Taxonomy" id="44933"/>
    <lineage>
        <taxon>Bacteria</taxon>
        <taxon>Pseudomonadati</taxon>
        <taxon>Pseudomonadota</taxon>
        <taxon>Gammaproteobacteria</taxon>
        <taxon>Oceanospirillales</taxon>
        <taxon>Halomonadaceae</taxon>
        <taxon>Halomonas</taxon>
    </lineage>
</organism>
<gene>
    <name evidence="3" type="ORF">HCU01_09150</name>
    <name evidence="4" type="ORF">SAMN05660971_01494</name>
</gene>
<dbReference type="Pfam" id="PF20249">
    <property type="entry name" value="VasX_N"/>
    <property type="match status" value="1"/>
</dbReference>
<proteinExistence type="predicted"/>
<keyword evidence="1" id="KW-0812">Transmembrane</keyword>
<dbReference type="STRING" id="44933.SAMN05660971_01494"/>
<name>A0A1M7DVC4_9GAMM</name>
<reference evidence="4 5" key="1">
    <citation type="submission" date="2016-11" db="EMBL/GenBank/DDBJ databases">
        <authorList>
            <person name="Jaros S."/>
            <person name="Januszkiewicz K."/>
            <person name="Wedrychowicz H."/>
        </authorList>
    </citation>
    <scope>NUCLEOTIDE SEQUENCE [LARGE SCALE GENOMIC DNA]</scope>
    <source>
        <strain evidence="4 5">DSM 4740</strain>
    </source>
</reference>
<evidence type="ECO:0000313" key="3">
    <source>
        <dbReference type="EMBL" id="GEN22966.1"/>
    </source>
</evidence>
<evidence type="ECO:0000313" key="6">
    <source>
        <dbReference type="Proteomes" id="UP000321726"/>
    </source>
</evidence>
<dbReference type="EMBL" id="FRCA01000003">
    <property type="protein sequence ID" value="SHL83318.1"/>
    <property type="molecule type" value="Genomic_DNA"/>
</dbReference>
<keyword evidence="1" id="KW-1133">Transmembrane helix</keyword>
<dbReference type="NCBIfam" id="NF041559">
    <property type="entry name" value="BTH_I2691_fam"/>
    <property type="match status" value="1"/>
</dbReference>
<feature type="transmembrane region" description="Helical" evidence="1">
    <location>
        <begin position="767"/>
        <end position="792"/>
    </location>
</feature>
<protein>
    <recommendedName>
        <fullName evidence="2">Toxin VasX N-terminal region domain-containing protein</fullName>
    </recommendedName>
</protein>
<evidence type="ECO:0000313" key="5">
    <source>
        <dbReference type="Proteomes" id="UP000184123"/>
    </source>
</evidence>
<dbReference type="Proteomes" id="UP000184123">
    <property type="component" value="Unassembled WGS sequence"/>
</dbReference>
<keyword evidence="6" id="KW-1185">Reference proteome</keyword>
<dbReference type="RefSeq" id="WP_143166229.1">
    <property type="nucleotide sequence ID" value="NZ_BJXU01000032.1"/>
</dbReference>
<dbReference type="Proteomes" id="UP000321726">
    <property type="component" value="Unassembled WGS sequence"/>
</dbReference>
<dbReference type="AlphaFoldDB" id="A0A1M7DVC4"/>
<feature type="transmembrane region" description="Helical" evidence="1">
    <location>
        <begin position="833"/>
        <end position="855"/>
    </location>
</feature>
<accession>A0A1M7DVC4</accession>
<evidence type="ECO:0000256" key="1">
    <source>
        <dbReference type="SAM" id="Phobius"/>
    </source>
</evidence>
<evidence type="ECO:0000259" key="2">
    <source>
        <dbReference type="Pfam" id="PF20249"/>
    </source>
</evidence>
<dbReference type="OrthoDB" id="8664525at2"/>
<feature type="domain" description="Toxin VasX N-terminal region" evidence="2">
    <location>
        <begin position="13"/>
        <end position="200"/>
    </location>
</feature>
<dbReference type="InterPro" id="IPR046864">
    <property type="entry name" value="VasX_N"/>
</dbReference>
<dbReference type="EMBL" id="BJXU01000032">
    <property type="protein sequence ID" value="GEN22966.1"/>
    <property type="molecule type" value="Genomic_DNA"/>
</dbReference>
<feature type="transmembrane region" description="Helical" evidence="1">
    <location>
        <begin position="804"/>
        <end position="827"/>
    </location>
</feature>
<sequence>MSEATQQQSIASCPYCQKSGLPILPLRYAVTRTDSGSGLPQGPELSGSFGEGVTDIALPEGQSYTLRLVRAGYLYVFNEAGKTWSGYIVTERGYLFPYVSEIKNDVLAGMNPEQVQGGIDAQLQPPPDEEEFTCTLNPDHQYPGRCITIPNADQADNIYLAFSDTAWTKRVWHEHATNAQVGDNGLQRRDHMRKLSLAEWRGGSAKHAAPMAELADRVAEANYESMPPNLPPVTLMRSDLYQWTAPFGHSPASIHGMDDQVEGLVTWAEEQAEPLDMPPVMVALDDPVGIASDLASLMGARLGEKMTDPAQARPLAISAAIGNIRQSIREDAENRQIYRTERQATQLAYSRGMVLAGLFSSDVREMQQEIRENWSNPTPVQLSTARDDAWDDYTSKLNMPKLQAWESKWQKELQDFDTEQLVPLARAHVQWMESDNLYEHLDTQHDDRDIESGAAFVDTLLLCIQDTQEYAPCAALYQRWLSATTIARRNLVLRALGYHQAAILEQWEGTLQGGLKPDALRGLPWDALITGYGEALDALRDGSQNAVVRLTAVLGGPFAKVAADAVDRVVGPALVAMGVIGRAPVILADVTMSKQAAIAELVARMMAVNPEVGTLDDLNRAIDIQMRKARIYGMHIEGTSQHRYLIMADPRVVGDFPGQDAQGNARRFAEAAILTEVERTELTRLRWRQLLPTEAGLGVVAGILQCMALGKLADDLDNGMAHEQNENRWRYRTGFTGLIGTLAETVGKWSESASKAGSRVARALERYLGIALRVVGKTFGIGAGVVMALWDFRRGFQELGEGNGWVGGLLFASGTFSLLAMGMFAGWFGATVFGLSATGIGIVLVVLVIAIAILIEVFKDNKVQDWLERCYFGKFEESERYQEPELEIDELELALNDMKG</sequence>
<reference evidence="3 6" key="2">
    <citation type="submission" date="2019-07" db="EMBL/GenBank/DDBJ databases">
        <title>Whole genome shotgun sequence of Halomonas cupida NBRC 102219.</title>
        <authorList>
            <person name="Hosoyama A."/>
            <person name="Uohara A."/>
            <person name="Ohji S."/>
            <person name="Ichikawa N."/>
        </authorList>
    </citation>
    <scope>NUCLEOTIDE SEQUENCE [LARGE SCALE GENOMIC DNA]</scope>
    <source>
        <strain evidence="3 6">NBRC 102219</strain>
    </source>
</reference>
<dbReference type="CDD" id="cd20707">
    <property type="entry name" value="MIX_III"/>
    <property type="match status" value="1"/>
</dbReference>
<evidence type="ECO:0000313" key="4">
    <source>
        <dbReference type="EMBL" id="SHL83318.1"/>
    </source>
</evidence>
<keyword evidence="1" id="KW-0472">Membrane</keyword>
<dbReference type="InterPro" id="IPR048126">
    <property type="entry name" value="Toxin_VasX"/>
</dbReference>